<dbReference type="Proteomes" id="UP000324897">
    <property type="component" value="Unassembled WGS sequence"/>
</dbReference>
<protein>
    <recommendedName>
        <fullName evidence="14">AAA+ ATPase domain-containing protein</fullName>
    </recommendedName>
</protein>
<feature type="domain" description="Disease resistance R13L4/SHOC-2-like LRR" evidence="11">
    <location>
        <begin position="732"/>
        <end position="1041"/>
    </location>
</feature>
<dbReference type="PANTHER" id="PTHR23155">
    <property type="entry name" value="DISEASE RESISTANCE PROTEIN RP"/>
    <property type="match status" value="1"/>
</dbReference>
<dbReference type="FunFam" id="1.10.10.10:FF:000322">
    <property type="entry name" value="Probable disease resistance protein At1g63360"/>
    <property type="match status" value="1"/>
</dbReference>
<evidence type="ECO:0000259" key="11">
    <source>
        <dbReference type="Pfam" id="PF23598"/>
    </source>
</evidence>
<dbReference type="OrthoDB" id="682754at2759"/>
<feature type="compositionally biased region" description="Basic residues" evidence="7">
    <location>
        <begin position="1"/>
        <end position="11"/>
    </location>
</feature>
<dbReference type="GO" id="GO:0043531">
    <property type="term" value="F:ADP binding"/>
    <property type="evidence" value="ECO:0007669"/>
    <property type="project" value="InterPro"/>
</dbReference>
<dbReference type="GO" id="GO:0009626">
    <property type="term" value="P:plant-type hypersensitive response"/>
    <property type="evidence" value="ECO:0007669"/>
    <property type="project" value="UniProtKB-ARBA"/>
</dbReference>
<proteinExistence type="inferred from homology"/>
<dbReference type="InterPro" id="IPR055414">
    <property type="entry name" value="LRR_R13L4/SHOC2-like"/>
</dbReference>
<sequence>MGGRIRYRRNRGSQTATSVKAVESANGRSRRNRPSRQSRTSQASQGGGRNAKEKSAERASARAAGAEACGGSAGWNPAPPSERQQKTPNGGGAWRARKRRRKRGEEATRWKEAQEAEARARSSGDGTRRRISASTSSASAARSGIGGGGGSGGWRSGCFMGSNKQREMEAGIAVSVSTMVMKPPPLQALQALGERVEESQREVAFLNDELTTMKAFLEKMEDADELNPLAKDWRNRVREMAYDREDCIDDFMSCVAAGDANVKDGILRKAVRCLRKSRAHHQIASRIQEIKIRMQEASERRTRYIHDDCIPSSSNGVVVDPRLIALYTESTNLVGIDGPKKELIKWIMDDKQQLKVVSIVGFGGLGKTTLANQVYHQTKEEFDCKAFVSVSQRLDVIGLLDSISSQLRRQESSCGRNVQGLVNKIREYLESKRYFIVIDDLWDSTHWDVIRCVFPENSLRSRVIVTTRSRSMGIACCYPNECIFYMKPLSHQDSRRLFLTRIFGSEDGCPSNYEEVSDEILKRCGGLPLAIITIASLLAVQKMRLNEGWEYIRNCLSSQSVTNPSLEGMKHILNLSYRNLPHHLRACFLYITMYPEDHKIDRDNLVKQWVAEGFVSNFRGPEAMDVADNYFIDLVNRSLIQPVSIGFNNRVLSCRVHDMMLDLIISKCTGDNFVCLDTSPPETTGLHKYKVRRRSVISSGGEDCTMLPVGLTSLSNVRSLTVFTGLKYRNISKESVQVTPLSDFKFLRVLFLQLLPHYGTPDMKIADLTGISKLLHLRYLSVVSKSRSKNLVRLPGKIRSLRQLETLEAHGVLVESIPNDLVHLQHLSHLSLPFCARLPLPDGVGNMKSLRTLEYFDLVRSSLEDIKGLGKLTNLRRLSLSRHNQGDGESVAPEAMHALFSSIQKLGNLKHLNLTNFTGIDDQCVSRLFPSRSVLLHDPGCMLPRVTGWSTNLHNLCLLSIAVDSICQDDLHLIGNLPSLASFDLSIAAPEEKIIITRCAGFPRLNRFEFTCDIVSYLIFETRAMPSLQALYLAFHVGSWDGTTPVGRGDATLADPSAMAPGSNTNFSN</sequence>
<organism evidence="12 13">
    <name type="scientific">Eragrostis curvula</name>
    <name type="common">weeping love grass</name>
    <dbReference type="NCBI Taxonomy" id="38414"/>
    <lineage>
        <taxon>Eukaryota</taxon>
        <taxon>Viridiplantae</taxon>
        <taxon>Streptophyta</taxon>
        <taxon>Embryophyta</taxon>
        <taxon>Tracheophyta</taxon>
        <taxon>Spermatophyta</taxon>
        <taxon>Magnoliopsida</taxon>
        <taxon>Liliopsida</taxon>
        <taxon>Poales</taxon>
        <taxon>Poaceae</taxon>
        <taxon>PACMAD clade</taxon>
        <taxon>Chloridoideae</taxon>
        <taxon>Eragrostideae</taxon>
        <taxon>Eragrostidinae</taxon>
        <taxon>Eragrostis</taxon>
    </lineage>
</organism>
<dbReference type="FunFam" id="3.40.50.300:FF:001091">
    <property type="entry name" value="Probable disease resistance protein At1g61300"/>
    <property type="match status" value="1"/>
</dbReference>
<evidence type="ECO:0000313" key="13">
    <source>
        <dbReference type="Proteomes" id="UP000324897"/>
    </source>
</evidence>
<evidence type="ECO:0000256" key="7">
    <source>
        <dbReference type="SAM" id="MobiDB-lite"/>
    </source>
</evidence>
<dbReference type="AlphaFoldDB" id="A0A5J9TPF8"/>
<feature type="compositionally biased region" description="Low complexity" evidence="7">
    <location>
        <begin position="61"/>
        <end position="70"/>
    </location>
</feature>
<dbReference type="Pfam" id="PF23559">
    <property type="entry name" value="WHD_DRP"/>
    <property type="match status" value="1"/>
</dbReference>
<feature type="region of interest" description="Disordered" evidence="7">
    <location>
        <begin position="1"/>
        <end position="160"/>
    </location>
</feature>
<keyword evidence="5" id="KW-0611">Plant defense</keyword>
<dbReference type="Pfam" id="PF23598">
    <property type="entry name" value="LRR_14"/>
    <property type="match status" value="1"/>
</dbReference>
<feature type="compositionally biased region" description="Low complexity" evidence="7">
    <location>
        <begin position="132"/>
        <end position="143"/>
    </location>
</feature>
<feature type="non-terminal residue" evidence="12">
    <location>
        <position position="1"/>
    </location>
</feature>
<dbReference type="Pfam" id="PF18052">
    <property type="entry name" value="Rx_N"/>
    <property type="match status" value="1"/>
</dbReference>
<dbReference type="GO" id="GO:0042742">
    <property type="term" value="P:defense response to bacterium"/>
    <property type="evidence" value="ECO:0007669"/>
    <property type="project" value="UniProtKB-ARBA"/>
</dbReference>
<dbReference type="InterPro" id="IPR032675">
    <property type="entry name" value="LRR_dom_sf"/>
</dbReference>
<dbReference type="PANTHER" id="PTHR23155:SF906">
    <property type="entry name" value="OS08G0205100 PROTEIN"/>
    <property type="match status" value="1"/>
</dbReference>
<keyword evidence="6" id="KW-0175">Coiled coil</keyword>
<dbReference type="PRINTS" id="PR00364">
    <property type="entry name" value="DISEASERSIST"/>
</dbReference>
<evidence type="ECO:0000256" key="2">
    <source>
        <dbReference type="ARBA" id="ARBA00022614"/>
    </source>
</evidence>
<evidence type="ECO:0000256" key="4">
    <source>
        <dbReference type="ARBA" id="ARBA00022741"/>
    </source>
</evidence>
<keyword evidence="13" id="KW-1185">Reference proteome</keyword>
<dbReference type="Gene3D" id="1.20.5.4130">
    <property type="match status" value="1"/>
</dbReference>
<feature type="domain" description="Disease resistance N-terminal" evidence="9">
    <location>
        <begin position="195"/>
        <end position="259"/>
    </location>
</feature>
<dbReference type="InterPro" id="IPR002182">
    <property type="entry name" value="NB-ARC"/>
</dbReference>
<keyword evidence="4" id="KW-0547">Nucleotide-binding</keyword>
<gene>
    <name evidence="12" type="ORF">EJB05_40350</name>
</gene>
<feature type="compositionally biased region" description="Gly residues" evidence="7">
    <location>
        <begin position="144"/>
        <end position="155"/>
    </location>
</feature>
<evidence type="ECO:0008006" key="14">
    <source>
        <dbReference type="Google" id="ProtNLM"/>
    </source>
</evidence>
<keyword evidence="3" id="KW-0677">Repeat</keyword>
<dbReference type="InterPro" id="IPR027417">
    <property type="entry name" value="P-loop_NTPase"/>
</dbReference>
<evidence type="ECO:0000259" key="10">
    <source>
        <dbReference type="Pfam" id="PF23559"/>
    </source>
</evidence>
<dbReference type="Gene3D" id="3.40.50.300">
    <property type="entry name" value="P-loop containing nucleotide triphosphate hydrolases"/>
    <property type="match status" value="1"/>
</dbReference>
<dbReference type="CDD" id="cd14798">
    <property type="entry name" value="RX-CC_like"/>
    <property type="match status" value="1"/>
</dbReference>
<evidence type="ECO:0000256" key="5">
    <source>
        <dbReference type="ARBA" id="ARBA00022821"/>
    </source>
</evidence>
<feature type="compositionally biased region" description="Basic and acidic residues" evidence="7">
    <location>
        <begin position="103"/>
        <end position="128"/>
    </location>
</feature>
<feature type="compositionally biased region" description="Basic and acidic residues" evidence="7">
    <location>
        <begin position="50"/>
        <end position="60"/>
    </location>
</feature>
<reference evidence="12 13" key="1">
    <citation type="journal article" date="2019" name="Sci. Rep.">
        <title>A high-quality genome of Eragrostis curvula grass provides insights into Poaceae evolution and supports new strategies to enhance forage quality.</title>
        <authorList>
            <person name="Carballo J."/>
            <person name="Santos B.A.C.M."/>
            <person name="Zappacosta D."/>
            <person name="Garbus I."/>
            <person name="Selva J.P."/>
            <person name="Gallo C.A."/>
            <person name="Diaz A."/>
            <person name="Albertini E."/>
            <person name="Caccamo M."/>
            <person name="Echenique V."/>
        </authorList>
    </citation>
    <scope>NUCLEOTIDE SEQUENCE [LARGE SCALE GENOMIC DNA]</scope>
    <source>
        <strain evidence="13">cv. Victoria</strain>
        <tissue evidence="12">Leaf</tissue>
    </source>
</reference>
<dbReference type="GO" id="GO:0002758">
    <property type="term" value="P:innate immune response-activating signaling pathway"/>
    <property type="evidence" value="ECO:0007669"/>
    <property type="project" value="UniProtKB-ARBA"/>
</dbReference>
<dbReference type="InterPro" id="IPR042197">
    <property type="entry name" value="Apaf_helical"/>
</dbReference>
<dbReference type="InterPro" id="IPR041118">
    <property type="entry name" value="Rx_N"/>
</dbReference>
<dbReference type="Gramene" id="TVU13303">
    <property type="protein sequence ID" value="TVU13303"/>
    <property type="gene ID" value="EJB05_40350"/>
</dbReference>
<dbReference type="SUPFAM" id="SSF52540">
    <property type="entry name" value="P-loop containing nucleoside triphosphate hydrolases"/>
    <property type="match status" value="1"/>
</dbReference>
<dbReference type="InterPro" id="IPR044974">
    <property type="entry name" value="Disease_R_plants"/>
</dbReference>
<evidence type="ECO:0000313" key="12">
    <source>
        <dbReference type="EMBL" id="TVU13303.1"/>
    </source>
</evidence>
<evidence type="ECO:0000256" key="6">
    <source>
        <dbReference type="ARBA" id="ARBA00023054"/>
    </source>
</evidence>
<dbReference type="SUPFAM" id="SSF52058">
    <property type="entry name" value="L domain-like"/>
    <property type="match status" value="1"/>
</dbReference>
<comment type="caution">
    <text evidence="12">The sequence shown here is derived from an EMBL/GenBank/DDBJ whole genome shotgun (WGS) entry which is preliminary data.</text>
</comment>
<feature type="domain" description="NB-ARC" evidence="8">
    <location>
        <begin position="339"/>
        <end position="499"/>
    </location>
</feature>
<dbReference type="Pfam" id="PF00931">
    <property type="entry name" value="NB-ARC"/>
    <property type="match status" value="1"/>
</dbReference>
<dbReference type="Gene3D" id="3.80.10.10">
    <property type="entry name" value="Ribonuclease Inhibitor"/>
    <property type="match status" value="1"/>
</dbReference>
<evidence type="ECO:0000259" key="9">
    <source>
        <dbReference type="Pfam" id="PF18052"/>
    </source>
</evidence>
<dbReference type="Gene3D" id="1.10.10.10">
    <property type="entry name" value="Winged helix-like DNA-binding domain superfamily/Winged helix DNA-binding domain"/>
    <property type="match status" value="1"/>
</dbReference>
<dbReference type="EMBL" id="RWGY01000034">
    <property type="protein sequence ID" value="TVU13303.1"/>
    <property type="molecule type" value="Genomic_DNA"/>
</dbReference>
<dbReference type="Gene3D" id="1.10.8.430">
    <property type="entry name" value="Helical domain of apoptotic protease-activating factors"/>
    <property type="match status" value="1"/>
</dbReference>
<feature type="domain" description="Disease resistance protein winged helix" evidence="10">
    <location>
        <begin position="593"/>
        <end position="664"/>
    </location>
</feature>
<dbReference type="InterPro" id="IPR038005">
    <property type="entry name" value="RX-like_CC"/>
</dbReference>
<evidence type="ECO:0000256" key="1">
    <source>
        <dbReference type="ARBA" id="ARBA00008894"/>
    </source>
</evidence>
<name>A0A5J9TPF8_9POAL</name>
<evidence type="ECO:0000256" key="3">
    <source>
        <dbReference type="ARBA" id="ARBA00022737"/>
    </source>
</evidence>
<evidence type="ECO:0000259" key="8">
    <source>
        <dbReference type="Pfam" id="PF00931"/>
    </source>
</evidence>
<keyword evidence="2" id="KW-0433">Leucine-rich repeat</keyword>
<dbReference type="InterPro" id="IPR058922">
    <property type="entry name" value="WHD_DRP"/>
</dbReference>
<accession>A0A5J9TPF8</accession>
<comment type="similarity">
    <text evidence="1">Belongs to the disease resistance NB-LRR family.</text>
</comment>
<dbReference type="InterPro" id="IPR036388">
    <property type="entry name" value="WH-like_DNA-bd_sf"/>
</dbReference>